<sequence length="119" mass="13304">MQNMMKLKLCDATLINEQGEIVVSDERLRPYCPSIAKPDGTVVWYNKEIVVPMNSIYLILLPISFTVSIGPYGTRGYKTCRTKEAALAEFTKCVKKNYEPILVSLETGVVEVSHDTDAT</sequence>
<dbReference type="EMBL" id="BK032517">
    <property type="protein sequence ID" value="DAF45703.1"/>
    <property type="molecule type" value="Genomic_DNA"/>
</dbReference>
<keyword evidence="1" id="KW-0472">Membrane</keyword>
<evidence type="ECO:0000256" key="1">
    <source>
        <dbReference type="SAM" id="Phobius"/>
    </source>
</evidence>
<accession>A0A8S5S4U7</accession>
<organism evidence="2">
    <name type="scientific">Siphoviridae sp. ctJ7x27</name>
    <dbReference type="NCBI Taxonomy" id="2827835"/>
    <lineage>
        <taxon>Viruses</taxon>
        <taxon>Duplodnaviria</taxon>
        <taxon>Heunggongvirae</taxon>
        <taxon>Uroviricota</taxon>
        <taxon>Caudoviricetes</taxon>
    </lineage>
</organism>
<keyword evidence="1" id="KW-1133">Transmembrane helix</keyword>
<name>A0A8S5S4U7_9CAUD</name>
<protein>
    <submittedName>
        <fullName evidence="2">Uncharacterized protein</fullName>
    </submittedName>
</protein>
<feature type="transmembrane region" description="Helical" evidence="1">
    <location>
        <begin position="55"/>
        <end position="73"/>
    </location>
</feature>
<proteinExistence type="predicted"/>
<reference evidence="2" key="1">
    <citation type="journal article" date="2021" name="Proc. Natl. Acad. Sci. U.S.A.">
        <title>A Catalog of Tens of Thousands of Viruses from Human Metagenomes Reveals Hidden Associations with Chronic Diseases.</title>
        <authorList>
            <person name="Tisza M.J."/>
            <person name="Buck C.B."/>
        </authorList>
    </citation>
    <scope>NUCLEOTIDE SEQUENCE</scope>
    <source>
        <strain evidence="2">CtJ7x27</strain>
    </source>
</reference>
<evidence type="ECO:0000313" key="2">
    <source>
        <dbReference type="EMBL" id="DAF45703.1"/>
    </source>
</evidence>
<keyword evidence="1" id="KW-0812">Transmembrane</keyword>